<dbReference type="EMBL" id="JAEEGC010000045">
    <property type="protein sequence ID" value="MBV7273429.1"/>
    <property type="molecule type" value="Genomic_DNA"/>
</dbReference>
<dbReference type="AlphaFoldDB" id="A0A949TIG4"/>
<dbReference type="GO" id="GO:0070007">
    <property type="term" value="F:glutamic-type endopeptidase activity"/>
    <property type="evidence" value="ECO:0007669"/>
    <property type="project" value="InterPro"/>
</dbReference>
<sequence>MISVLKKIQIISLVALVGFGVGSSFGEISLKPANSKQYVLSSYSRRHNWTHSPQGQAQSAITVTKTSLPDNIQESNNWAGYVVTPTSSNAYTSVSGSWTVPNVSASKKNAVAAQWIGLGGVSSEDLLQMGTVEEIENGQPVAEVFWEKLPDVAQDVMSVPIGSTINVSISNSSDSTWSLTFTANTPDGKTETQTVSTTLDSSYAQGIGTSAEWISEDPSDANSKLVPLANMGTVKYQSAMVNGGALNAPGNNVQPVAMVSSNGNSIMISPSELGSDGKSFSTTTITTTNSTSGREIRGIPEPIQIRIKVYFPWN</sequence>
<dbReference type="RefSeq" id="WP_218320498.1">
    <property type="nucleotide sequence ID" value="NZ_JAEEGC010000045.1"/>
</dbReference>
<proteinExistence type="predicted"/>
<accession>A0A949TIG4</accession>
<dbReference type="GO" id="GO:0006508">
    <property type="term" value="P:proteolysis"/>
    <property type="evidence" value="ECO:0007669"/>
    <property type="project" value="InterPro"/>
</dbReference>
<organism evidence="1 2">
    <name type="scientific">Clostridium thailandense</name>
    <dbReference type="NCBI Taxonomy" id="2794346"/>
    <lineage>
        <taxon>Bacteria</taxon>
        <taxon>Bacillati</taxon>
        <taxon>Bacillota</taxon>
        <taxon>Clostridia</taxon>
        <taxon>Eubacteriales</taxon>
        <taxon>Clostridiaceae</taxon>
        <taxon>Clostridium</taxon>
    </lineage>
</organism>
<dbReference type="Pfam" id="PF01828">
    <property type="entry name" value="Peptidase_A4"/>
    <property type="match status" value="1"/>
</dbReference>
<dbReference type="PANTHER" id="PTHR37536:SF1">
    <property type="entry name" value="ASPERGILLOPEPSIN, PUTAITVE (AFU_ORTHOLOGUE AFUA_7G01200)"/>
    <property type="match status" value="1"/>
</dbReference>
<reference evidence="1" key="1">
    <citation type="submission" date="2020-12" db="EMBL/GenBank/DDBJ databases">
        <title>Clostridium thailandense sp. nov., a novel acetogenic bacterium isolated from peat land soil in Thailand.</title>
        <authorList>
            <person name="Chaikitkaew S."/>
            <person name="Birkeland N.K."/>
        </authorList>
    </citation>
    <scope>NUCLEOTIDE SEQUENCE</scope>
    <source>
        <strain evidence="1">PL3</strain>
    </source>
</reference>
<dbReference type="InterPro" id="IPR000250">
    <property type="entry name" value="Peptidase_G1"/>
</dbReference>
<keyword evidence="2" id="KW-1185">Reference proteome</keyword>
<comment type="caution">
    <text evidence="1">The sequence shown here is derived from an EMBL/GenBank/DDBJ whole genome shotgun (WGS) entry which is preliminary data.</text>
</comment>
<evidence type="ECO:0000313" key="2">
    <source>
        <dbReference type="Proteomes" id="UP000694308"/>
    </source>
</evidence>
<dbReference type="PANTHER" id="PTHR37536">
    <property type="entry name" value="PUTATIVE (AFU_ORTHOLOGUE AFUA_3G02970)-RELATED"/>
    <property type="match status" value="1"/>
</dbReference>
<evidence type="ECO:0000313" key="1">
    <source>
        <dbReference type="EMBL" id="MBV7273429.1"/>
    </source>
</evidence>
<protein>
    <submittedName>
        <fullName evidence="1">Peptidase A4 family protein</fullName>
    </submittedName>
</protein>
<dbReference type="Proteomes" id="UP000694308">
    <property type="component" value="Unassembled WGS sequence"/>
</dbReference>
<gene>
    <name evidence="1" type="ORF">I6U48_10965</name>
</gene>
<dbReference type="CDD" id="cd13426">
    <property type="entry name" value="Peptidase_G1"/>
    <property type="match status" value="1"/>
</dbReference>
<name>A0A949TIG4_9CLOT</name>